<gene>
    <name evidence="1" type="ORF">FHS79_001877</name>
</gene>
<dbReference type="Pfam" id="PF08732">
    <property type="entry name" value="HIM1"/>
    <property type="match status" value="1"/>
</dbReference>
<name>A0A841LFF0_9SPHN</name>
<dbReference type="RefSeq" id="WP_184198757.1">
    <property type="nucleotide sequence ID" value="NZ_JACIIV010000012.1"/>
</dbReference>
<dbReference type="SUPFAM" id="SSF51735">
    <property type="entry name" value="NAD(P)-binding Rossmann-fold domains"/>
    <property type="match status" value="1"/>
</dbReference>
<proteinExistence type="predicted"/>
<dbReference type="Proteomes" id="UP000538147">
    <property type="component" value="Unassembled WGS sequence"/>
</dbReference>
<dbReference type="PANTHER" id="PTHR14097">
    <property type="entry name" value="OXIDOREDUCTASE HTATIP2"/>
    <property type="match status" value="1"/>
</dbReference>
<reference evidence="1 2" key="1">
    <citation type="submission" date="2020-08" db="EMBL/GenBank/DDBJ databases">
        <title>Genomic Encyclopedia of Type Strains, Phase IV (KMG-IV): sequencing the most valuable type-strain genomes for metagenomic binning, comparative biology and taxonomic classification.</title>
        <authorList>
            <person name="Goeker M."/>
        </authorList>
    </citation>
    <scope>NUCLEOTIDE SEQUENCE [LARGE SCALE GENOMIC DNA]</scope>
    <source>
        <strain evidence="1 2">DSM 102189</strain>
    </source>
</reference>
<keyword evidence="2" id="KW-1185">Reference proteome</keyword>
<evidence type="ECO:0000313" key="2">
    <source>
        <dbReference type="Proteomes" id="UP000538147"/>
    </source>
</evidence>
<evidence type="ECO:0000313" key="1">
    <source>
        <dbReference type="EMBL" id="MBB6227698.1"/>
    </source>
</evidence>
<dbReference type="Gene3D" id="3.40.50.720">
    <property type="entry name" value="NAD(P)-binding Rossmann-like Domain"/>
    <property type="match status" value="1"/>
</dbReference>
<dbReference type="EMBL" id="JACIIV010000012">
    <property type="protein sequence ID" value="MBB6227698.1"/>
    <property type="molecule type" value="Genomic_DNA"/>
</dbReference>
<dbReference type="InterPro" id="IPR014843">
    <property type="entry name" value="Him1/Fmp52"/>
</dbReference>
<dbReference type="PANTHER" id="PTHR14097:SF7">
    <property type="entry name" value="OXIDOREDUCTASE HTATIP2"/>
    <property type="match status" value="1"/>
</dbReference>
<dbReference type="InterPro" id="IPR036291">
    <property type="entry name" value="NAD(P)-bd_dom_sf"/>
</dbReference>
<protein>
    <submittedName>
        <fullName evidence="1">Uncharacterized protein YbjT (DUF2867 family)</fullName>
    </submittedName>
</protein>
<organism evidence="1 2">
    <name type="scientific">Polymorphobacter multimanifer</name>
    <dbReference type="NCBI Taxonomy" id="1070431"/>
    <lineage>
        <taxon>Bacteria</taxon>
        <taxon>Pseudomonadati</taxon>
        <taxon>Pseudomonadota</taxon>
        <taxon>Alphaproteobacteria</taxon>
        <taxon>Sphingomonadales</taxon>
        <taxon>Sphingosinicellaceae</taxon>
        <taxon>Polymorphobacter</taxon>
    </lineage>
</organism>
<sequence>MSVLLAGATGLVGSRVLALLPDAIAVVRRPTGRVGELVVDFAALPPLPDADVAICALGTTIRAAGSQAAFRAVDHDAVLAFARAAQAAGVKRFIVVTAVGADAGSSVFYSRVKGEVETALTAMGFARLDLVQPGLIIGPRAERRPVEAFLQAVTPLLGPLLGGGLSRYGSVPAEVIAAAIAVLSNRVVTGRYVHQNRAIRALAASAGH</sequence>
<accession>A0A841LFF0</accession>
<dbReference type="AlphaFoldDB" id="A0A841LFF0"/>
<comment type="caution">
    <text evidence="1">The sequence shown here is derived from an EMBL/GenBank/DDBJ whole genome shotgun (WGS) entry which is preliminary data.</text>
</comment>